<sequence>MDEERKKASLEVTGRKEEKEKEKEEKEEKEEEEEEEEGRKMGEVRMGGRRGSRGYDVSSATASIREKKIRTGEKVKSIDRSRFFNQVWTSRVATMIEYVLKLSENPI</sequence>
<feature type="compositionally biased region" description="Basic and acidic residues" evidence="1">
    <location>
        <begin position="1"/>
        <end position="26"/>
    </location>
</feature>
<accession>A0ABD2AKH5</accession>
<organism evidence="2 3">
    <name type="scientific">Vespula maculifrons</name>
    <name type="common">Eastern yellow jacket</name>
    <name type="synonym">Wasp</name>
    <dbReference type="NCBI Taxonomy" id="7453"/>
    <lineage>
        <taxon>Eukaryota</taxon>
        <taxon>Metazoa</taxon>
        <taxon>Ecdysozoa</taxon>
        <taxon>Arthropoda</taxon>
        <taxon>Hexapoda</taxon>
        <taxon>Insecta</taxon>
        <taxon>Pterygota</taxon>
        <taxon>Neoptera</taxon>
        <taxon>Endopterygota</taxon>
        <taxon>Hymenoptera</taxon>
        <taxon>Apocrita</taxon>
        <taxon>Aculeata</taxon>
        <taxon>Vespoidea</taxon>
        <taxon>Vespidae</taxon>
        <taxon>Vespinae</taxon>
        <taxon>Vespula</taxon>
    </lineage>
</organism>
<feature type="region of interest" description="Disordered" evidence="1">
    <location>
        <begin position="1"/>
        <end position="61"/>
    </location>
</feature>
<dbReference type="EMBL" id="JAYRBN010000116">
    <property type="protein sequence ID" value="KAL2721104.1"/>
    <property type="molecule type" value="Genomic_DNA"/>
</dbReference>
<keyword evidence="3" id="KW-1185">Reference proteome</keyword>
<proteinExistence type="predicted"/>
<reference evidence="2 3" key="1">
    <citation type="journal article" date="2024" name="Ann. Entomol. Soc. Am.">
        <title>Genomic analyses of the southern and eastern yellowjacket wasps (Hymenoptera: Vespidae) reveal evolutionary signatures of social life.</title>
        <authorList>
            <person name="Catto M.A."/>
            <person name="Caine P.B."/>
            <person name="Orr S.E."/>
            <person name="Hunt B.G."/>
            <person name="Goodisman M.A.D."/>
        </authorList>
    </citation>
    <scope>NUCLEOTIDE SEQUENCE [LARGE SCALE GENOMIC DNA]</scope>
    <source>
        <strain evidence="2">232</strain>
        <tissue evidence="2">Head and thorax</tissue>
    </source>
</reference>
<evidence type="ECO:0000313" key="2">
    <source>
        <dbReference type="EMBL" id="KAL2721104.1"/>
    </source>
</evidence>
<evidence type="ECO:0000313" key="3">
    <source>
        <dbReference type="Proteomes" id="UP001607303"/>
    </source>
</evidence>
<name>A0ABD2AKH5_VESMC</name>
<comment type="caution">
    <text evidence="2">The sequence shown here is derived from an EMBL/GenBank/DDBJ whole genome shotgun (WGS) entry which is preliminary data.</text>
</comment>
<feature type="compositionally biased region" description="Acidic residues" evidence="1">
    <location>
        <begin position="27"/>
        <end position="36"/>
    </location>
</feature>
<protein>
    <submittedName>
        <fullName evidence="2">Uncharacterized protein</fullName>
    </submittedName>
</protein>
<gene>
    <name evidence="2" type="ORF">V1477_019924</name>
</gene>
<dbReference type="AlphaFoldDB" id="A0ABD2AKH5"/>
<evidence type="ECO:0000256" key="1">
    <source>
        <dbReference type="SAM" id="MobiDB-lite"/>
    </source>
</evidence>
<dbReference type="Proteomes" id="UP001607303">
    <property type="component" value="Unassembled WGS sequence"/>
</dbReference>